<keyword evidence="3" id="KW-1185">Reference proteome</keyword>
<dbReference type="Proteomes" id="UP000245429">
    <property type="component" value="Chromosome"/>
</dbReference>
<dbReference type="EMBL" id="CP029463">
    <property type="protein sequence ID" value="AWM14172.1"/>
    <property type="molecule type" value="Genomic_DNA"/>
</dbReference>
<name>A0A2U8QVE0_9FLAO</name>
<dbReference type="RefSeq" id="WP_109569538.1">
    <property type="nucleotide sequence ID" value="NZ_CP029463.1"/>
</dbReference>
<accession>A0A2U8QVE0</accession>
<reference evidence="2 3" key="1">
    <citation type="submission" date="2018-05" db="EMBL/GenBank/DDBJ databases">
        <title>Flavobacterium sp. MEBiC07310.</title>
        <authorList>
            <person name="Baek K."/>
        </authorList>
    </citation>
    <scope>NUCLEOTIDE SEQUENCE [LARGE SCALE GENOMIC DNA]</scope>
    <source>
        <strain evidence="2 3">MEBiC07310</strain>
    </source>
</reference>
<dbReference type="OrthoDB" id="9814627at2"/>
<feature type="transmembrane region" description="Helical" evidence="1">
    <location>
        <begin position="12"/>
        <end position="33"/>
    </location>
</feature>
<evidence type="ECO:0000313" key="2">
    <source>
        <dbReference type="EMBL" id="AWM14172.1"/>
    </source>
</evidence>
<proteinExistence type="predicted"/>
<dbReference type="AlphaFoldDB" id="A0A2U8QVE0"/>
<organism evidence="2 3">
    <name type="scientific">Flavobacterium sediminis</name>
    <dbReference type="NCBI Taxonomy" id="2201181"/>
    <lineage>
        <taxon>Bacteria</taxon>
        <taxon>Pseudomonadati</taxon>
        <taxon>Bacteroidota</taxon>
        <taxon>Flavobacteriia</taxon>
        <taxon>Flavobacteriales</taxon>
        <taxon>Flavobacteriaceae</taxon>
        <taxon>Flavobacterium</taxon>
    </lineage>
</organism>
<evidence type="ECO:0000313" key="3">
    <source>
        <dbReference type="Proteomes" id="UP000245429"/>
    </source>
</evidence>
<keyword evidence="1" id="KW-0472">Membrane</keyword>
<sequence>MKQIRTSKFSKLIAYYLAIMMFLQVTQPVRMYALTSGPTQPEFNAFTPIGTSDMVDLASGDFNYNIPIMDVGGYPINLAYNSGVSMDQEASWVGLGWNLNIGQINRDVRGLPDDFKGDLMTYENNMRDNLTVGSSFYINPQIIGSLDNIPISLGGGLNMQFNNYKGYSAVPSYGLSFRLSDQVSVGMQLSSSNESGATLTPNVSLSYFSKETGDLSNSFGFSLSPSISYNSREGLSSFNINSGITYKNDFGKKDKSIGGSISFLNNTFTPSKRVGLKNNGATFSYSGGVDIWGFI</sequence>
<keyword evidence="1" id="KW-0812">Transmembrane</keyword>
<protein>
    <submittedName>
        <fullName evidence="2">Uncharacterized protein</fullName>
    </submittedName>
</protein>
<keyword evidence="1" id="KW-1133">Transmembrane helix</keyword>
<dbReference type="KEGG" id="fse:DI487_10145"/>
<evidence type="ECO:0000256" key="1">
    <source>
        <dbReference type="SAM" id="Phobius"/>
    </source>
</evidence>
<gene>
    <name evidence="2" type="ORF">DI487_10145</name>
</gene>